<dbReference type="InterPro" id="IPR016181">
    <property type="entry name" value="Acyl_CoA_acyltransferase"/>
</dbReference>
<dbReference type="InterPro" id="IPR000182">
    <property type="entry name" value="GNAT_dom"/>
</dbReference>
<gene>
    <name evidence="2" type="ORF">EUGRSUZ_B02233</name>
</gene>
<dbReference type="GO" id="GO:0009734">
    <property type="term" value="P:auxin-activated signaling pathway"/>
    <property type="evidence" value="ECO:0000318"/>
    <property type="project" value="GO_Central"/>
</dbReference>
<evidence type="ECO:0000259" key="1">
    <source>
        <dbReference type="PROSITE" id="PS51186"/>
    </source>
</evidence>
<dbReference type="SUPFAM" id="SSF55729">
    <property type="entry name" value="Acyl-CoA N-acyltransferases (Nat)"/>
    <property type="match status" value="1"/>
</dbReference>
<dbReference type="Pfam" id="PF00583">
    <property type="entry name" value="Acetyltransf_1"/>
    <property type="match status" value="1"/>
</dbReference>
<dbReference type="eggNOG" id="ENOG502QWM2">
    <property type="taxonomic scope" value="Eukaryota"/>
</dbReference>
<accession>A0A059D3W2</accession>
<dbReference type="CDD" id="cd04301">
    <property type="entry name" value="NAT_SF"/>
    <property type="match status" value="1"/>
</dbReference>
<dbReference type="PANTHER" id="PTHR47370">
    <property type="entry name" value="ACYL-COA N-ACYLTRANSFERASES (NAT) SUPERFAMILY PROTEIN"/>
    <property type="match status" value="1"/>
</dbReference>
<dbReference type="OMA" id="GVHHEGP"/>
<organism evidence="2">
    <name type="scientific">Eucalyptus grandis</name>
    <name type="common">Flooded gum</name>
    <dbReference type="NCBI Taxonomy" id="71139"/>
    <lineage>
        <taxon>Eukaryota</taxon>
        <taxon>Viridiplantae</taxon>
        <taxon>Streptophyta</taxon>
        <taxon>Embryophyta</taxon>
        <taxon>Tracheophyta</taxon>
        <taxon>Spermatophyta</taxon>
        <taxon>Magnoliopsida</taxon>
        <taxon>eudicotyledons</taxon>
        <taxon>Gunneridae</taxon>
        <taxon>Pentapetalae</taxon>
        <taxon>rosids</taxon>
        <taxon>malvids</taxon>
        <taxon>Myrtales</taxon>
        <taxon>Myrtaceae</taxon>
        <taxon>Myrtoideae</taxon>
        <taxon>Eucalypteae</taxon>
        <taxon>Eucalyptus</taxon>
    </lineage>
</organism>
<dbReference type="GO" id="GO:0016747">
    <property type="term" value="F:acyltransferase activity, transferring groups other than amino-acyl groups"/>
    <property type="evidence" value="ECO:0007669"/>
    <property type="project" value="InterPro"/>
</dbReference>
<reference evidence="2" key="1">
    <citation type="submission" date="2013-07" db="EMBL/GenBank/DDBJ databases">
        <title>The genome of Eucalyptus grandis.</title>
        <authorList>
            <person name="Schmutz J."/>
            <person name="Hayes R."/>
            <person name="Myburg A."/>
            <person name="Tuskan G."/>
            <person name="Grattapaglia D."/>
            <person name="Rokhsar D.S."/>
        </authorList>
    </citation>
    <scope>NUCLEOTIDE SEQUENCE</scope>
    <source>
        <tissue evidence="2">Leaf extractions</tissue>
    </source>
</reference>
<dbReference type="PANTHER" id="PTHR47370:SF1">
    <property type="entry name" value="ACYL-COA N-ACYLTRANSFERASES (NAT) SUPERFAMILY PROTEIN"/>
    <property type="match status" value="1"/>
</dbReference>
<dbReference type="STRING" id="71139.A0A059D3W2"/>
<dbReference type="Gramene" id="KCW85413">
    <property type="protein sequence ID" value="KCW85413"/>
    <property type="gene ID" value="EUGRSUZ_B02233"/>
</dbReference>
<protein>
    <recommendedName>
        <fullName evidence="1">N-acetyltransferase domain-containing protein</fullName>
    </recommendedName>
</protein>
<name>A0A059D3W2_EUCGR</name>
<dbReference type="FunCoup" id="A0A059D3W2">
    <property type="interactions" value="15"/>
</dbReference>
<dbReference type="EMBL" id="KK198754">
    <property type="protein sequence ID" value="KCW85413.1"/>
    <property type="molecule type" value="Genomic_DNA"/>
</dbReference>
<dbReference type="OrthoDB" id="41532at2759"/>
<dbReference type="InterPro" id="IPR052810">
    <property type="entry name" value="Plant_NAT"/>
</dbReference>
<dbReference type="PROSITE" id="PS51186">
    <property type="entry name" value="GNAT"/>
    <property type="match status" value="1"/>
</dbReference>
<dbReference type="Gene3D" id="3.40.630.30">
    <property type="match status" value="1"/>
</dbReference>
<evidence type="ECO:0000313" key="2">
    <source>
        <dbReference type="EMBL" id="KCW85413.1"/>
    </source>
</evidence>
<proteinExistence type="predicted"/>
<dbReference type="AlphaFoldDB" id="A0A059D3W2"/>
<dbReference type="KEGG" id="egr:104432628"/>
<feature type="domain" description="N-acetyltransferase" evidence="1">
    <location>
        <begin position="9"/>
        <end position="175"/>
    </location>
</feature>
<sequence length="397" mass="45404">MVQGPYKELKIRSYDGEKDRARVEELERGCEIVGPADRVFLFTDTLGDPICRIRNSPSFYMLVAESDNELVGVIQGSIKLVTMARPHGKSGLARVGYILGLRVSPLHRRQGIGSRLVRSLEQWFASNHVEFAYMATDKENKASVKLFVDSLGYVKFRTPAILVNPVSPYRALHLPSHVEIKKLGTKEAELLYRKFMSSAEFFPKDIDNILENRLSLGTWVAYYKGEAWEDIRYDGASTGSEYWRGPRNWAMVSVWNSAEVFKLRVQGRAPLSCWIYTKSCKLMDRFFPCFKIPAIPDFVDPFGFYFMYGVHCEGKSSAQLVRTLCQFVRNMARKSEDCKLVVTEIGARDEVRLDIPQWKCLEDLWCIKALNNQEPSSLHEIAMSPPTRALFVDPREV</sequence>
<dbReference type="InParanoid" id="A0A059D3W2"/>